<organism evidence="2 3">
    <name type="scientific">Rhizopogon vesiculosus</name>
    <dbReference type="NCBI Taxonomy" id="180088"/>
    <lineage>
        <taxon>Eukaryota</taxon>
        <taxon>Fungi</taxon>
        <taxon>Dikarya</taxon>
        <taxon>Basidiomycota</taxon>
        <taxon>Agaricomycotina</taxon>
        <taxon>Agaricomycetes</taxon>
        <taxon>Agaricomycetidae</taxon>
        <taxon>Boletales</taxon>
        <taxon>Suillineae</taxon>
        <taxon>Rhizopogonaceae</taxon>
        <taxon>Rhizopogon</taxon>
    </lineage>
</organism>
<evidence type="ECO:0000256" key="1">
    <source>
        <dbReference type="SAM" id="MobiDB-lite"/>
    </source>
</evidence>
<name>A0A1J8R6L5_9AGAM</name>
<reference evidence="2 3" key="1">
    <citation type="submission" date="2016-03" db="EMBL/GenBank/DDBJ databases">
        <title>Comparative genomics of the ectomycorrhizal sister species Rhizopogon vinicolor and Rhizopogon vesiculosus (Basidiomycota: Boletales) reveals a divergence of the mating type B locus.</title>
        <authorList>
            <person name="Mujic A.B."/>
            <person name="Kuo A."/>
            <person name="Tritt A."/>
            <person name="Lipzen A."/>
            <person name="Chen C."/>
            <person name="Johnson J."/>
            <person name="Sharma A."/>
            <person name="Barry K."/>
            <person name="Grigoriev I.V."/>
            <person name="Spatafora J.W."/>
        </authorList>
    </citation>
    <scope>NUCLEOTIDE SEQUENCE [LARGE SCALE GENOMIC DNA]</scope>
    <source>
        <strain evidence="2 3">AM-OR11-056</strain>
    </source>
</reference>
<proteinExistence type="predicted"/>
<feature type="region of interest" description="Disordered" evidence="1">
    <location>
        <begin position="219"/>
        <end position="250"/>
    </location>
</feature>
<sequence>MARTVSDPAFDFQPDFTSVMFEDLRNRVIRDTHTTHKEVVAGLANAWQQGHNLRMAARTRQIEEDTCLAADAVQAEQEQPRVPVLHTAPAYWFFHADCDSRLILKYARSPATSNLIPAFTAFTAGSYSCKTIANYIIGRKKRQPYTVEFMCAFYNHLNPNSSPDAAIYGCLTTALYCTARVGEFTVPTLSSFDPNIHVKLADTHVERDRNNLEMRVFTYHGPKRRGKEKTHLSRSRMDPQTRGSSPASPAIILSPSDEAKFVARLAQAAKATGMNPLQGHGIRIGSTLEYLLRDIPSEVVKTKGRWATDAFQLYLRKYAQIMGDS</sequence>
<feature type="compositionally biased region" description="Basic and acidic residues" evidence="1">
    <location>
        <begin position="229"/>
        <end position="239"/>
    </location>
</feature>
<evidence type="ECO:0000313" key="2">
    <source>
        <dbReference type="EMBL" id="OJA21464.1"/>
    </source>
</evidence>
<dbReference type="STRING" id="180088.A0A1J8R6L5"/>
<dbReference type="Proteomes" id="UP000183567">
    <property type="component" value="Unassembled WGS sequence"/>
</dbReference>
<keyword evidence="3" id="KW-1185">Reference proteome</keyword>
<dbReference type="AlphaFoldDB" id="A0A1J8R6L5"/>
<protein>
    <submittedName>
        <fullName evidence="2">Uncharacterized protein</fullName>
    </submittedName>
</protein>
<dbReference type="EMBL" id="LVVM01000118">
    <property type="protein sequence ID" value="OJA21464.1"/>
    <property type="molecule type" value="Genomic_DNA"/>
</dbReference>
<dbReference type="OrthoDB" id="2664079at2759"/>
<accession>A0A1J8R6L5</accession>
<comment type="caution">
    <text evidence="2">The sequence shown here is derived from an EMBL/GenBank/DDBJ whole genome shotgun (WGS) entry which is preliminary data.</text>
</comment>
<gene>
    <name evidence="2" type="ORF">AZE42_12564</name>
</gene>
<evidence type="ECO:0000313" key="3">
    <source>
        <dbReference type="Proteomes" id="UP000183567"/>
    </source>
</evidence>